<dbReference type="InterPro" id="IPR029052">
    <property type="entry name" value="Metallo-depent_PP-like"/>
</dbReference>
<gene>
    <name evidence="2" type="ORF">AYI68_g6620</name>
</gene>
<dbReference type="Proteomes" id="UP000187455">
    <property type="component" value="Unassembled WGS sequence"/>
</dbReference>
<name>A0A1R0GR28_9FUNG</name>
<dbReference type="GO" id="GO:0016020">
    <property type="term" value="C:membrane"/>
    <property type="evidence" value="ECO:0007669"/>
    <property type="project" value="TreeGrafter"/>
</dbReference>
<evidence type="ECO:0000313" key="2">
    <source>
        <dbReference type="EMBL" id="OLY79308.1"/>
    </source>
</evidence>
<sequence>MDFPVIKNYQGQGQNDGLYSNDSPHSGYSSMENSVGIYVNNTPPIEELPKDRQYDKYFNPNGDPIHPLRSDGILGPILQFVDTDLNTAEWVGSLLLLVPRYYPIPTVTFIDPLFRDQPLYGQPTEIGGYRESVFIRYDIRISLHYDQEKTIFYQINGTPTHYNFTIPSQTTQWRWNFWTCNGWSMNVSDKAKKELGGNDVVWDDMLKKHKEVPFHVQIGGGDQLYCDLFWENPIWKPFYNSKSKTAKNSFPFSDDMTKFIDEFFFVHYVINFFYTSKFTEAISTIPVSFIIDDHDIFDGWGSYPDYLHNSNVFQGIKKFAFKYFLLFQLQTNHEMSRSHGYFGFEGYNWLKSLGPFVTIYGADTRFERCLEQIISEKTLDMVFDRLSRLPSTVKHLFVVTGVPVIYPRLTMVENTLSFMSKHSITKISIFQKDGALATIANQFGEPELLDDLNDHWTAEIHIEERKKLVLRLQEVSRRQHIRVTFVAGDVHCAGAGRFVTDVGSILPENDYRFMPQVISSAIMNIPPPNAVIRMAHYSAKKYVLDGYTSEKMYTMFESDVNGKSPPNNNKKLLGRRNFSSFVEDLDSGSVIVHIHCQSDTNIGTVAYPLTIAPLNTSNNYI</sequence>
<reference evidence="2 3" key="1">
    <citation type="journal article" date="2016" name="Mol. Biol. Evol.">
        <title>Genome-Wide Survey of Gut Fungi (Harpellales) Reveals the First Horizontally Transferred Ubiquitin Gene from a Mosquito Host.</title>
        <authorList>
            <person name="Wang Y."/>
            <person name="White M.M."/>
            <person name="Kvist S."/>
            <person name="Moncalvo J.M."/>
        </authorList>
    </citation>
    <scope>NUCLEOTIDE SEQUENCE [LARGE SCALE GENOMIC DNA]</scope>
    <source>
        <strain evidence="2 3">ALG-7-W6</strain>
    </source>
</reference>
<dbReference type="InterPro" id="IPR038607">
    <property type="entry name" value="PhoD-like_sf"/>
</dbReference>
<dbReference type="InterPro" id="IPR043904">
    <property type="entry name" value="PhoD_2-like"/>
</dbReference>
<evidence type="ECO:0000313" key="3">
    <source>
        <dbReference type="Proteomes" id="UP000187455"/>
    </source>
</evidence>
<dbReference type="SUPFAM" id="SSF56300">
    <property type="entry name" value="Metallo-dependent phosphatases"/>
    <property type="match status" value="1"/>
</dbReference>
<keyword evidence="3" id="KW-1185">Reference proteome</keyword>
<dbReference type="Gene3D" id="3.60.21.70">
    <property type="entry name" value="PhoD-like phosphatase"/>
    <property type="match status" value="1"/>
</dbReference>
<proteinExistence type="predicted"/>
<dbReference type="Pfam" id="PF19050">
    <property type="entry name" value="PhoD_2"/>
    <property type="match status" value="2"/>
</dbReference>
<feature type="domain" description="PhoD-like phosphatase" evidence="1">
    <location>
        <begin position="160"/>
        <end position="419"/>
    </location>
</feature>
<organism evidence="2 3">
    <name type="scientific">Smittium mucronatum</name>
    <dbReference type="NCBI Taxonomy" id="133383"/>
    <lineage>
        <taxon>Eukaryota</taxon>
        <taxon>Fungi</taxon>
        <taxon>Fungi incertae sedis</taxon>
        <taxon>Zoopagomycota</taxon>
        <taxon>Kickxellomycotina</taxon>
        <taxon>Harpellomycetes</taxon>
        <taxon>Harpellales</taxon>
        <taxon>Legeriomycetaceae</taxon>
        <taxon>Smittium</taxon>
    </lineage>
</organism>
<dbReference type="PANTHER" id="PTHR46689:SF1">
    <property type="entry name" value="PHOD-LIKE PHOSPHATASE DOMAIN-CONTAINING PROTEIN"/>
    <property type="match status" value="1"/>
</dbReference>
<feature type="domain" description="PhoD-like phosphatase" evidence="1">
    <location>
        <begin position="431"/>
        <end position="587"/>
    </location>
</feature>
<dbReference type="AlphaFoldDB" id="A0A1R0GR28"/>
<protein>
    <recommendedName>
        <fullName evidence="1">PhoD-like phosphatase domain-containing protein</fullName>
    </recommendedName>
</protein>
<dbReference type="PANTHER" id="PTHR46689">
    <property type="entry name" value="MEMBRANE PROTEIN, PUTATIVE-RELATED"/>
    <property type="match status" value="1"/>
</dbReference>
<dbReference type="OrthoDB" id="2419400at2759"/>
<accession>A0A1R0GR28</accession>
<dbReference type="EMBL" id="LSSL01004638">
    <property type="protein sequence ID" value="OLY79308.1"/>
    <property type="molecule type" value="Genomic_DNA"/>
</dbReference>
<comment type="caution">
    <text evidence="2">The sequence shown here is derived from an EMBL/GenBank/DDBJ whole genome shotgun (WGS) entry which is preliminary data.</text>
</comment>
<dbReference type="STRING" id="133383.A0A1R0GR28"/>
<evidence type="ECO:0000259" key="1">
    <source>
        <dbReference type="Pfam" id="PF19050"/>
    </source>
</evidence>